<protein>
    <recommendedName>
        <fullName evidence="4">SRPBCC family protein</fullName>
    </recommendedName>
</protein>
<dbReference type="AlphaFoldDB" id="A0A1A0QII3"/>
<feature type="region of interest" description="Disordered" evidence="1">
    <location>
        <begin position="1"/>
        <end position="23"/>
    </location>
</feature>
<dbReference type="InterPro" id="IPR023393">
    <property type="entry name" value="START-like_dom_sf"/>
</dbReference>
<feature type="compositionally biased region" description="Basic residues" evidence="1">
    <location>
        <begin position="1"/>
        <end position="10"/>
    </location>
</feature>
<proteinExistence type="predicted"/>
<dbReference type="Proteomes" id="UP000093902">
    <property type="component" value="Unassembled WGS sequence"/>
</dbReference>
<evidence type="ECO:0000313" key="2">
    <source>
        <dbReference type="EMBL" id="OBB21952.1"/>
    </source>
</evidence>
<accession>A0A1A0QII3</accession>
<gene>
    <name evidence="2" type="ORF">A5792_07925</name>
</gene>
<comment type="caution">
    <text evidence="2">The sequence shown here is derived from an EMBL/GenBank/DDBJ whole genome shotgun (WGS) entry which is preliminary data.</text>
</comment>
<organism evidence="2 3">
    <name type="scientific">Mycolicibacterium peregrinum</name>
    <name type="common">Mycobacterium peregrinum</name>
    <dbReference type="NCBI Taxonomy" id="43304"/>
    <lineage>
        <taxon>Bacteria</taxon>
        <taxon>Bacillati</taxon>
        <taxon>Actinomycetota</taxon>
        <taxon>Actinomycetes</taxon>
        <taxon>Mycobacteriales</taxon>
        <taxon>Mycobacteriaceae</taxon>
        <taxon>Mycolicibacterium</taxon>
    </lineage>
</organism>
<name>A0A1A0QII3_MYCPR</name>
<evidence type="ECO:0008006" key="4">
    <source>
        <dbReference type="Google" id="ProtNLM"/>
    </source>
</evidence>
<sequence length="119" mass="13377">MAVIRSRRSRQPAPPWAVFEDLGNPHRQSARPWLNLSDDEMAPEVIESDRPGRVVWSSLWRPWPNVRVEFDIAADGRGGTDLRWTLSADGAPPDATEARAIGSRVDHLVNANLRHTYGQ</sequence>
<dbReference type="OrthoDB" id="3623843at2"/>
<dbReference type="Gene3D" id="3.30.530.20">
    <property type="match status" value="1"/>
</dbReference>
<reference evidence="3" key="1">
    <citation type="submission" date="2016-06" db="EMBL/GenBank/DDBJ databases">
        <authorList>
            <person name="Sutton G."/>
            <person name="Brinkac L."/>
            <person name="Sanka R."/>
            <person name="Adams M."/>
            <person name="Lau E."/>
            <person name="Mehaffy C."/>
            <person name="Tameris M."/>
            <person name="Hatherill M."/>
            <person name="Hanekom W."/>
            <person name="Mahomed H."/>
            <person name="Mcshane H."/>
        </authorList>
    </citation>
    <scope>NUCLEOTIDE SEQUENCE [LARGE SCALE GENOMIC DNA]</scope>
    <source>
        <strain evidence="3">852002-51209_SCH5440388</strain>
    </source>
</reference>
<evidence type="ECO:0000256" key="1">
    <source>
        <dbReference type="SAM" id="MobiDB-lite"/>
    </source>
</evidence>
<dbReference type="EMBL" id="LZSO01000051">
    <property type="protein sequence ID" value="OBB21952.1"/>
    <property type="molecule type" value="Genomic_DNA"/>
</dbReference>
<dbReference type="SUPFAM" id="SSF55961">
    <property type="entry name" value="Bet v1-like"/>
    <property type="match status" value="1"/>
</dbReference>
<dbReference type="RefSeq" id="WP_064938194.1">
    <property type="nucleotide sequence ID" value="NZ_LZSO01000051.1"/>
</dbReference>
<evidence type="ECO:0000313" key="3">
    <source>
        <dbReference type="Proteomes" id="UP000093902"/>
    </source>
</evidence>